<sequence length="757" mass="81045">MAGPEHRDSMFGVEARLSTRSSLPPPHQTGYDDDSDDDYDLQAMGISDGFRPQGATDTASHHRMPSGASQRSTPGPRTPPPRPSSMTKPRAVDSFALRHDGGMGADLRRSSTVASSYNAAPTRSSSVSTDVPYMRPESPYRGPSGPSHPYQMYPQESRLARTASIATTATGPAPERPYNGPGGPTHPYGMYPQNTVPEAETETAGEMIPPVPVGFPGLNNDYHRRLGPEGEEIADIIGPDGHTEQLPPYTKYPDEALARKTRPTVTIPVAGAGGMGLATRNPEFSSREDLVSPSRQSIRSALSDRSNHHVNMAAAATMSEKGELKKWQKAVRRKLCGVVPVWVLVLVGLMFVLFGIVLGTVLALLNPKDDAPKYNKNPPGRNPESLIVTTMTTTFDATLLSASPSGVPDLPTGTFVLPISAPSAIQNSCLSDTAQSSAWICSIPFSSYAIVVNSIDDAPNELTNNEASLILGNETLDEFYAYGTQPPVINQNQVLNLVTDSQEPEKGPAWFFEVAYNKVVILPEASLARPVNGKRDDGEKEYSSGGFMHKKNVVKPGDMPWFCYWNGTLLEAFIYVNLTSSAGQASSSSAPATVIASTTAPYGAAPTGSASLSGFSGSYRSSASNQFGLPPAFPKVLKIEERRVPDPLAIPPYCVQHQIDDDGAAQPVLNSTNQPIVIYLNESESTTISQLETRGSVDLDIVPAKRQEMPSSCGYGTADAALVTYSHHAEGDAGSVLVMAEIAQITETIQIEMGHLR</sequence>
<feature type="transmembrane region" description="Helical" evidence="2">
    <location>
        <begin position="335"/>
        <end position="365"/>
    </location>
</feature>
<comment type="caution">
    <text evidence="4">The sequence shown here is derived from an EMBL/GenBank/DDBJ whole genome shotgun (WGS) entry which is preliminary data.</text>
</comment>
<evidence type="ECO:0000256" key="2">
    <source>
        <dbReference type="SAM" id="Phobius"/>
    </source>
</evidence>
<evidence type="ECO:0000313" key="4">
    <source>
        <dbReference type="EMBL" id="OWP03812.1"/>
    </source>
</evidence>
<feature type="domain" description="DUF7820" evidence="3">
    <location>
        <begin position="390"/>
        <end position="698"/>
    </location>
</feature>
<dbReference type="AlphaFoldDB" id="A0A218Z7S2"/>
<protein>
    <recommendedName>
        <fullName evidence="3">DUF7820 domain-containing protein</fullName>
    </recommendedName>
</protein>
<dbReference type="InParanoid" id="A0A218Z7S2"/>
<gene>
    <name evidence="4" type="ORF">B2J93_2657</name>
</gene>
<evidence type="ECO:0000259" key="3">
    <source>
        <dbReference type="Pfam" id="PF25130"/>
    </source>
</evidence>
<reference evidence="4 5" key="1">
    <citation type="submission" date="2017-04" db="EMBL/GenBank/DDBJ databases">
        <title>Draft genome sequence of Marssonina coronaria NL1: causal agent of apple blotch.</title>
        <authorList>
            <person name="Cheng Q."/>
        </authorList>
    </citation>
    <scope>NUCLEOTIDE SEQUENCE [LARGE SCALE GENOMIC DNA]</scope>
    <source>
        <strain evidence="4 5">NL1</strain>
    </source>
</reference>
<evidence type="ECO:0000313" key="5">
    <source>
        <dbReference type="Proteomes" id="UP000242519"/>
    </source>
</evidence>
<feature type="region of interest" description="Disordered" evidence="1">
    <location>
        <begin position="1"/>
        <end position="92"/>
    </location>
</feature>
<dbReference type="PANTHER" id="PTHR42078:SF1">
    <property type="entry name" value="GLUCAN 1, 4-ALPHA-GLUCOSIDASE"/>
    <property type="match status" value="1"/>
</dbReference>
<keyword evidence="2" id="KW-0812">Transmembrane</keyword>
<organism evidence="4 5">
    <name type="scientific">Diplocarpon coronariae</name>
    <dbReference type="NCBI Taxonomy" id="2795749"/>
    <lineage>
        <taxon>Eukaryota</taxon>
        <taxon>Fungi</taxon>
        <taxon>Dikarya</taxon>
        <taxon>Ascomycota</taxon>
        <taxon>Pezizomycotina</taxon>
        <taxon>Leotiomycetes</taxon>
        <taxon>Helotiales</taxon>
        <taxon>Drepanopezizaceae</taxon>
        <taxon>Diplocarpon</taxon>
    </lineage>
</organism>
<keyword evidence="2" id="KW-0472">Membrane</keyword>
<evidence type="ECO:0000256" key="1">
    <source>
        <dbReference type="SAM" id="MobiDB-lite"/>
    </source>
</evidence>
<feature type="compositionally biased region" description="Acidic residues" evidence="1">
    <location>
        <begin position="31"/>
        <end position="40"/>
    </location>
</feature>
<keyword evidence="5" id="KW-1185">Reference proteome</keyword>
<dbReference type="Pfam" id="PF25130">
    <property type="entry name" value="DUF7820"/>
    <property type="match status" value="1"/>
</dbReference>
<name>A0A218Z7S2_9HELO</name>
<dbReference type="STRING" id="503106.A0A218Z7S2"/>
<dbReference type="OrthoDB" id="5384459at2759"/>
<keyword evidence="2" id="KW-1133">Transmembrane helix</keyword>
<accession>A0A218Z7S2</accession>
<dbReference type="EMBL" id="MZNU01000166">
    <property type="protein sequence ID" value="OWP03812.1"/>
    <property type="molecule type" value="Genomic_DNA"/>
</dbReference>
<feature type="compositionally biased region" description="Polar residues" evidence="1">
    <location>
        <begin position="114"/>
        <end position="129"/>
    </location>
</feature>
<dbReference type="InterPro" id="IPR056722">
    <property type="entry name" value="DUF7820"/>
</dbReference>
<dbReference type="PANTHER" id="PTHR42078">
    <property type="entry name" value="GLUCAN 1, 4-ALPHA-GLUCOSIDASE"/>
    <property type="match status" value="1"/>
</dbReference>
<dbReference type="Proteomes" id="UP000242519">
    <property type="component" value="Unassembled WGS sequence"/>
</dbReference>
<proteinExistence type="predicted"/>
<feature type="region of interest" description="Disordered" evidence="1">
    <location>
        <begin position="114"/>
        <end position="148"/>
    </location>
</feature>